<keyword evidence="2" id="KW-1185">Reference proteome</keyword>
<gene>
    <name evidence="1" type="ORF">EP47_13680</name>
</gene>
<evidence type="ECO:0000313" key="2">
    <source>
        <dbReference type="Proteomes" id="UP000054422"/>
    </source>
</evidence>
<dbReference type="EMBL" id="JNCF01000043">
    <property type="protein sequence ID" value="KGP62734.1"/>
    <property type="molecule type" value="Genomic_DNA"/>
</dbReference>
<keyword evidence="1" id="KW-0418">Kinase</keyword>
<dbReference type="GO" id="GO:0016301">
    <property type="term" value="F:kinase activity"/>
    <property type="evidence" value="ECO:0007669"/>
    <property type="project" value="UniProtKB-KW"/>
</dbReference>
<comment type="caution">
    <text evidence="1">The sequence shown here is derived from an EMBL/GenBank/DDBJ whole genome shotgun (WGS) entry which is preliminary data.</text>
</comment>
<accession>A0A0A2STE9</accession>
<protein>
    <submittedName>
        <fullName evidence="1">Tetraacyldisaccharide 4'-kinase</fullName>
    </submittedName>
</protein>
<dbReference type="AlphaFoldDB" id="A0A0A2STE9"/>
<reference evidence="1 2" key="1">
    <citation type="submission" date="2014-05" db="EMBL/GenBank/DDBJ databases">
        <authorList>
            <person name="Rizzardi K."/>
            <person name="Winiecka-Krusnell J."/>
            <person name="Ramliden M."/>
            <person name="Alm E."/>
            <person name="Andersson S."/>
            <person name="Byfors S."/>
        </authorList>
    </citation>
    <scope>NUCLEOTIDE SEQUENCE [LARGE SCALE GENOMIC DNA]</scope>
    <source>
        <strain evidence="1 2">LEGN</strain>
    </source>
</reference>
<dbReference type="Pfam" id="PF03966">
    <property type="entry name" value="Trm112p"/>
    <property type="match status" value="1"/>
</dbReference>
<dbReference type="Proteomes" id="UP000054422">
    <property type="component" value="Unassembled WGS sequence"/>
</dbReference>
<sequence length="43" mass="5080">MDKKLLEILVCPLCKGKLLLKKEELICKFDRLAFPIRMIFLLC</sequence>
<keyword evidence="1" id="KW-0808">Transferase</keyword>
<proteinExistence type="predicted"/>
<evidence type="ECO:0000313" key="1">
    <source>
        <dbReference type="EMBL" id="KGP62734.1"/>
    </source>
</evidence>
<dbReference type="STRING" id="1498499.EP47_13680"/>
<name>A0A0A2STE9_9GAMM</name>
<dbReference type="Gene3D" id="2.20.25.10">
    <property type="match status" value="1"/>
</dbReference>
<organism evidence="1 2">
    <name type="scientific">Legionella norrlandica</name>
    <dbReference type="NCBI Taxonomy" id="1498499"/>
    <lineage>
        <taxon>Bacteria</taxon>
        <taxon>Pseudomonadati</taxon>
        <taxon>Pseudomonadota</taxon>
        <taxon>Gammaproteobacteria</taxon>
        <taxon>Legionellales</taxon>
        <taxon>Legionellaceae</taxon>
        <taxon>Legionella</taxon>
    </lineage>
</organism>
<dbReference type="InterPro" id="IPR005651">
    <property type="entry name" value="Trm112-like"/>
</dbReference>
<dbReference type="SUPFAM" id="SSF158997">
    <property type="entry name" value="Trm112p-like"/>
    <property type="match status" value="1"/>
</dbReference>